<comment type="subcellular location">
    <subcellularLocation>
        <location evidence="1">Membrane</location>
    </subcellularLocation>
</comment>
<evidence type="ECO:0000313" key="5">
    <source>
        <dbReference type="Proteomes" id="UP000000226"/>
    </source>
</evidence>
<keyword evidence="3" id="KW-1133">Transmembrane helix</keyword>
<name>V7AI64_PHAVU</name>
<dbReference type="OMA" id="YLSCTIS"/>
<sequence length="222" mass="24912">MRSQFFFSSPTLFFPQKQVLKSCYLYYPEAMATSDLKTNLLKRQRGLKICLCVSSLLIIIVVIAIIIFTIFKPKNPAVFIHPLDLEHFQLVSDSSRAPLGMVITVVNPNYARFKHRNCSGYLKYGDKIIAEVPFGTRSYPSRSTTNLTTTADIETEKLIEDPNFWSEIEGGIFNMTAEAKLSGKVSMVKIISLKAKIYISCVISLNITAVHATSTCITKIKL</sequence>
<dbReference type="EMBL" id="CM002298">
    <property type="protein sequence ID" value="ESW04558.1"/>
    <property type="molecule type" value="Genomic_DNA"/>
</dbReference>
<evidence type="ECO:0000256" key="1">
    <source>
        <dbReference type="ARBA" id="ARBA00004370"/>
    </source>
</evidence>
<dbReference type="PANTHER" id="PTHR31234">
    <property type="entry name" value="LATE EMBRYOGENESIS ABUNDANT (LEA) HYDROXYPROLINE-RICH GLYCOPROTEIN FAMILY"/>
    <property type="match status" value="1"/>
</dbReference>
<dbReference type="GO" id="GO:0098542">
    <property type="term" value="P:defense response to other organism"/>
    <property type="evidence" value="ECO:0007669"/>
    <property type="project" value="InterPro"/>
</dbReference>
<proteinExistence type="predicted"/>
<dbReference type="Gramene" id="ESW04558">
    <property type="protein sequence ID" value="ESW04558"/>
    <property type="gene ID" value="PHAVU_011G105400g"/>
</dbReference>
<feature type="transmembrane region" description="Helical" evidence="3">
    <location>
        <begin position="49"/>
        <end position="71"/>
    </location>
</feature>
<gene>
    <name evidence="4" type="ORF">PHAVU_011G105400g</name>
</gene>
<dbReference type="PhylomeDB" id="V7AI64"/>
<dbReference type="OrthoDB" id="674678at2759"/>
<keyword evidence="5" id="KW-1185">Reference proteome</keyword>
<evidence type="ECO:0000256" key="2">
    <source>
        <dbReference type="ARBA" id="ARBA00023136"/>
    </source>
</evidence>
<dbReference type="GO" id="GO:0016020">
    <property type="term" value="C:membrane"/>
    <property type="evidence" value="ECO:0007669"/>
    <property type="project" value="UniProtKB-SubCell"/>
</dbReference>
<keyword evidence="2 3" id="KW-0472">Membrane</keyword>
<dbReference type="STRING" id="3885.V7AI64"/>
<protein>
    <recommendedName>
        <fullName evidence="6">Late embryogenesis abundant protein LEA-2 subgroup domain-containing protein</fullName>
    </recommendedName>
</protein>
<evidence type="ECO:0000256" key="3">
    <source>
        <dbReference type="SAM" id="Phobius"/>
    </source>
</evidence>
<reference evidence="5" key="1">
    <citation type="journal article" date="2014" name="Nat. Genet.">
        <title>A reference genome for common bean and genome-wide analysis of dual domestications.</title>
        <authorList>
            <person name="Schmutz J."/>
            <person name="McClean P.E."/>
            <person name="Mamidi S."/>
            <person name="Wu G.A."/>
            <person name="Cannon S.B."/>
            <person name="Grimwood J."/>
            <person name="Jenkins J."/>
            <person name="Shu S."/>
            <person name="Song Q."/>
            <person name="Chavarro C."/>
            <person name="Torres-Torres M."/>
            <person name="Geffroy V."/>
            <person name="Moghaddam S.M."/>
            <person name="Gao D."/>
            <person name="Abernathy B."/>
            <person name="Barry K."/>
            <person name="Blair M."/>
            <person name="Brick M.A."/>
            <person name="Chovatia M."/>
            <person name="Gepts P."/>
            <person name="Goodstein D.M."/>
            <person name="Gonzales M."/>
            <person name="Hellsten U."/>
            <person name="Hyten D.L."/>
            <person name="Jia G."/>
            <person name="Kelly J.D."/>
            <person name="Kudrna D."/>
            <person name="Lee R."/>
            <person name="Richard M.M."/>
            <person name="Miklas P.N."/>
            <person name="Osorno J.M."/>
            <person name="Rodrigues J."/>
            <person name="Thareau V."/>
            <person name="Urrea C.A."/>
            <person name="Wang M."/>
            <person name="Yu Y."/>
            <person name="Zhang M."/>
            <person name="Wing R.A."/>
            <person name="Cregan P.B."/>
            <person name="Rokhsar D.S."/>
            <person name="Jackson S.A."/>
        </authorList>
    </citation>
    <scope>NUCLEOTIDE SEQUENCE [LARGE SCALE GENOMIC DNA]</scope>
    <source>
        <strain evidence="5">cv. G19833</strain>
    </source>
</reference>
<dbReference type="AlphaFoldDB" id="V7AI64"/>
<dbReference type="PANTHER" id="PTHR31234:SF65">
    <property type="entry name" value="LATE EMBRYOGENESIS ABUNDANT PROTEIN, LEA_2 SUBGROUP"/>
    <property type="match status" value="1"/>
</dbReference>
<evidence type="ECO:0000313" key="4">
    <source>
        <dbReference type="EMBL" id="ESW04558.1"/>
    </source>
</evidence>
<organism evidence="4 5">
    <name type="scientific">Phaseolus vulgaris</name>
    <name type="common">Kidney bean</name>
    <name type="synonym">French bean</name>
    <dbReference type="NCBI Taxonomy" id="3885"/>
    <lineage>
        <taxon>Eukaryota</taxon>
        <taxon>Viridiplantae</taxon>
        <taxon>Streptophyta</taxon>
        <taxon>Embryophyta</taxon>
        <taxon>Tracheophyta</taxon>
        <taxon>Spermatophyta</taxon>
        <taxon>Magnoliopsida</taxon>
        <taxon>eudicotyledons</taxon>
        <taxon>Gunneridae</taxon>
        <taxon>Pentapetalae</taxon>
        <taxon>rosids</taxon>
        <taxon>fabids</taxon>
        <taxon>Fabales</taxon>
        <taxon>Fabaceae</taxon>
        <taxon>Papilionoideae</taxon>
        <taxon>50 kb inversion clade</taxon>
        <taxon>NPAAA clade</taxon>
        <taxon>indigoferoid/millettioid clade</taxon>
        <taxon>Phaseoleae</taxon>
        <taxon>Phaseolus</taxon>
    </lineage>
</organism>
<dbReference type="InterPro" id="IPR044839">
    <property type="entry name" value="NDR1-like"/>
</dbReference>
<keyword evidence="3" id="KW-0812">Transmembrane</keyword>
<dbReference type="Proteomes" id="UP000000226">
    <property type="component" value="Chromosome 11"/>
</dbReference>
<evidence type="ECO:0008006" key="6">
    <source>
        <dbReference type="Google" id="ProtNLM"/>
    </source>
</evidence>
<accession>V7AI64</accession>